<accession>A0A1M5GI32</accession>
<reference evidence="1 2" key="1">
    <citation type="submission" date="2016-11" db="EMBL/GenBank/DDBJ databases">
        <authorList>
            <person name="Jaros S."/>
            <person name="Januszkiewicz K."/>
            <person name="Wedrychowicz H."/>
        </authorList>
    </citation>
    <scope>NUCLEOTIDE SEQUENCE [LARGE SCALE GENOMIC DNA]</scope>
    <source>
        <strain evidence="1 2">DSM 21986</strain>
    </source>
</reference>
<organism evidence="1 2">
    <name type="scientific">Fodinibius roseus</name>
    <dbReference type="NCBI Taxonomy" id="1194090"/>
    <lineage>
        <taxon>Bacteria</taxon>
        <taxon>Pseudomonadati</taxon>
        <taxon>Balneolota</taxon>
        <taxon>Balneolia</taxon>
        <taxon>Balneolales</taxon>
        <taxon>Balneolaceae</taxon>
        <taxon>Fodinibius</taxon>
    </lineage>
</organism>
<dbReference type="Proteomes" id="UP000184041">
    <property type="component" value="Unassembled WGS sequence"/>
</dbReference>
<dbReference type="EMBL" id="FQUS01000017">
    <property type="protein sequence ID" value="SHG03363.1"/>
    <property type="molecule type" value="Genomic_DNA"/>
</dbReference>
<dbReference type="AlphaFoldDB" id="A0A1M5GI32"/>
<keyword evidence="2" id="KW-1185">Reference proteome</keyword>
<sequence length="40" mass="4345">MQEIHLAWNVTGGACEPFGHLVELDSSGYLTLRWGGRAAT</sequence>
<proteinExistence type="predicted"/>
<dbReference type="STRING" id="1194090.SAMN05443144_11761"/>
<gene>
    <name evidence="1" type="ORF">SAMN05443144_11761</name>
</gene>
<evidence type="ECO:0000313" key="2">
    <source>
        <dbReference type="Proteomes" id="UP000184041"/>
    </source>
</evidence>
<evidence type="ECO:0000313" key="1">
    <source>
        <dbReference type="EMBL" id="SHG03363.1"/>
    </source>
</evidence>
<protein>
    <submittedName>
        <fullName evidence="1">Uncharacterized protein</fullName>
    </submittedName>
</protein>
<name>A0A1M5GI32_9BACT</name>